<organism evidence="1">
    <name type="scientific">marine metagenome</name>
    <dbReference type="NCBI Taxonomy" id="408172"/>
    <lineage>
        <taxon>unclassified sequences</taxon>
        <taxon>metagenomes</taxon>
        <taxon>ecological metagenomes</taxon>
    </lineage>
</organism>
<dbReference type="AlphaFoldDB" id="A0A382PFM3"/>
<evidence type="ECO:0000313" key="1">
    <source>
        <dbReference type="EMBL" id="SVC70752.1"/>
    </source>
</evidence>
<gene>
    <name evidence="1" type="ORF">METZ01_LOCUS323606</name>
</gene>
<feature type="non-terminal residue" evidence="1">
    <location>
        <position position="345"/>
    </location>
</feature>
<dbReference type="EMBL" id="UINC01106231">
    <property type="protein sequence ID" value="SVC70752.1"/>
    <property type="molecule type" value="Genomic_DNA"/>
</dbReference>
<name>A0A382PFM3_9ZZZZ</name>
<sequence length="345" mass="40426">IESNLIVWNFPEPPKIDSLILFRTESLRDSFQVLKRIPVVPNRFLDNGVSSNNRYFYKLKYHRADGQQRSSDLNTPPFGRPLKMNKHQNMIINDFIHENINNIEALITILIEKQISESNIFPTGFNTKALSLLLSSNFKSKYPWFGHFPVHDIFKMETKLENELWQNISNQVNQKMETLRPYYRNKFLVTPQEWTKRVEKGVYLIEEQINYLFSSFEDELELLKKQEPVRVSWLRFEENRNWVDLSLLNPGQLFEKDITLISNENLITVLFPEDAIPGSIASVTIPDNWYECSLAIDGIHIQKFAIDHSQSEKTGVSLRNEFISNSSLENTFIIPEIRKSILLNE</sequence>
<accession>A0A382PFM3</accession>
<reference evidence="1" key="1">
    <citation type="submission" date="2018-05" db="EMBL/GenBank/DDBJ databases">
        <authorList>
            <person name="Lanie J.A."/>
            <person name="Ng W.-L."/>
            <person name="Kazmierczak K.M."/>
            <person name="Andrzejewski T.M."/>
            <person name="Davidsen T.M."/>
            <person name="Wayne K.J."/>
            <person name="Tettelin H."/>
            <person name="Glass J.I."/>
            <person name="Rusch D."/>
            <person name="Podicherti R."/>
            <person name="Tsui H.-C.T."/>
            <person name="Winkler M.E."/>
        </authorList>
    </citation>
    <scope>NUCLEOTIDE SEQUENCE</scope>
</reference>
<protein>
    <submittedName>
        <fullName evidence="1">Uncharacterized protein</fullName>
    </submittedName>
</protein>
<feature type="non-terminal residue" evidence="1">
    <location>
        <position position="1"/>
    </location>
</feature>
<proteinExistence type="predicted"/>